<keyword evidence="17" id="KW-0812">Transmembrane</keyword>
<reference evidence="21" key="2">
    <citation type="submission" date="2025-09" db="UniProtKB">
        <authorList>
            <consortium name="Ensembl"/>
        </authorList>
    </citation>
    <scope>IDENTIFICATION</scope>
</reference>
<dbReference type="GO" id="GO:0006924">
    <property type="term" value="P:activation-induced cell death of T cells"/>
    <property type="evidence" value="ECO:0007669"/>
    <property type="project" value="TreeGrafter"/>
</dbReference>
<dbReference type="InterPro" id="IPR011029">
    <property type="entry name" value="DEATH-like_dom_sf"/>
</dbReference>
<dbReference type="Proteomes" id="UP000261360">
    <property type="component" value="Unplaced"/>
</dbReference>
<reference evidence="21" key="1">
    <citation type="submission" date="2025-08" db="UniProtKB">
        <authorList>
            <consortium name="Ensembl"/>
        </authorList>
    </citation>
    <scope>IDENTIFICATION</scope>
</reference>
<dbReference type="KEGG" id="slal:111670053"/>
<evidence type="ECO:0000256" key="14">
    <source>
        <dbReference type="ARBA" id="ARBA00032338"/>
    </source>
</evidence>
<evidence type="ECO:0000256" key="11">
    <source>
        <dbReference type="ARBA" id="ARBA00023180"/>
    </source>
</evidence>
<feature type="domain" description="TNFR-Cys" evidence="20">
    <location>
        <begin position="131"/>
        <end position="169"/>
    </location>
</feature>
<evidence type="ECO:0000256" key="17">
    <source>
        <dbReference type="SAM" id="Phobius"/>
    </source>
</evidence>
<dbReference type="Pfam" id="PF00020">
    <property type="entry name" value="TNFR_c6"/>
    <property type="match status" value="2"/>
</dbReference>
<dbReference type="InterPro" id="IPR008063">
    <property type="entry name" value="Fas_rcpt"/>
</dbReference>
<feature type="disulfide bond" evidence="16">
    <location>
        <begin position="88"/>
        <end position="103"/>
    </location>
</feature>
<dbReference type="GO" id="GO:0097049">
    <property type="term" value="P:motor neuron apoptotic process"/>
    <property type="evidence" value="ECO:0007669"/>
    <property type="project" value="TreeGrafter"/>
</dbReference>
<dbReference type="GO" id="GO:0032872">
    <property type="term" value="P:regulation of stress-activated MAPK cascade"/>
    <property type="evidence" value="ECO:0007669"/>
    <property type="project" value="TreeGrafter"/>
</dbReference>
<evidence type="ECO:0000256" key="5">
    <source>
        <dbReference type="ARBA" id="ARBA00022703"/>
    </source>
</evidence>
<dbReference type="GO" id="GO:0043066">
    <property type="term" value="P:negative regulation of apoptotic process"/>
    <property type="evidence" value="ECO:0007669"/>
    <property type="project" value="TreeGrafter"/>
</dbReference>
<feature type="signal peptide" evidence="18">
    <location>
        <begin position="1"/>
        <end position="27"/>
    </location>
</feature>
<evidence type="ECO:0000256" key="18">
    <source>
        <dbReference type="SAM" id="SignalP"/>
    </source>
</evidence>
<evidence type="ECO:0000259" key="20">
    <source>
        <dbReference type="PROSITE" id="PS50050"/>
    </source>
</evidence>
<evidence type="ECO:0000313" key="21">
    <source>
        <dbReference type="Ensembl" id="ENSSLDP00000033196.1"/>
    </source>
</evidence>
<name>A0A3B4YYG3_SERLL</name>
<dbReference type="CTD" id="355"/>
<keyword evidence="12" id="KW-0449">Lipoprotein</keyword>
<dbReference type="SMART" id="SM00208">
    <property type="entry name" value="TNFR"/>
    <property type="match status" value="3"/>
</dbReference>
<feature type="repeat" description="TNFR-Cys" evidence="16">
    <location>
        <begin position="87"/>
        <end position="130"/>
    </location>
</feature>
<dbReference type="OrthoDB" id="9949242at2759"/>
<evidence type="ECO:0000313" key="22">
    <source>
        <dbReference type="Proteomes" id="UP000261360"/>
    </source>
</evidence>
<feature type="domain" description="Death" evidence="19">
    <location>
        <begin position="250"/>
        <end position="319"/>
    </location>
</feature>
<evidence type="ECO:0000256" key="8">
    <source>
        <dbReference type="ARBA" id="ARBA00022860"/>
    </source>
</evidence>
<dbReference type="AlphaFoldDB" id="A0A3B4YYG3"/>
<dbReference type="GO" id="GO:0031265">
    <property type="term" value="C:CD95 death-inducing signaling complex"/>
    <property type="evidence" value="ECO:0007669"/>
    <property type="project" value="TreeGrafter"/>
</dbReference>
<dbReference type="InterPro" id="IPR001368">
    <property type="entry name" value="TNFR/NGFR_Cys_rich_reg"/>
</dbReference>
<dbReference type="GO" id="GO:0045121">
    <property type="term" value="C:membrane raft"/>
    <property type="evidence" value="ECO:0007669"/>
    <property type="project" value="UniProtKB-SubCell"/>
</dbReference>
<dbReference type="GO" id="GO:0009897">
    <property type="term" value="C:external side of plasma membrane"/>
    <property type="evidence" value="ECO:0007669"/>
    <property type="project" value="TreeGrafter"/>
</dbReference>
<feature type="chain" id="PRO_5017195346" description="Tumor necrosis factor receptor superfamily member 6" evidence="18">
    <location>
        <begin position="28"/>
        <end position="321"/>
    </location>
</feature>
<keyword evidence="17" id="KW-1133">Transmembrane helix</keyword>
<keyword evidence="7" id="KW-0677">Repeat</keyword>
<dbReference type="RefSeq" id="XP_023282375.1">
    <property type="nucleotide sequence ID" value="XM_023426607.1"/>
</dbReference>
<proteinExistence type="predicted"/>
<keyword evidence="9" id="KW-0564">Palmitate</keyword>
<dbReference type="Gene3D" id="2.10.50.10">
    <property type="entry name" value="Tumor Necrosis Factor Receptor, subunit A, domain 2"/>
    <property type="match status" value="2"/>
</dbReference>
<keyword evidence="4" id="KW-1003">Cell membrane</keyword>
<evidence type="ECO:0000256" key="2">
    <source>
        <dbReference type="ARBA" id="ARBA00004285"/>
    </source>
</evidence>
<evidence type="ECO:0000259" key="19">
    <source>
        <dbReference type="PROSITE" id="PS50017"/>
    </source>
</evidence>
<accession>A0A3B4YYG3</accession>
<dbReference type="GO" id="GO:0097192">
    <property type="term" value="P:extrinsic apoptotic signaling pathway in absence of ligand"/>
    <property type="evidence" value="ECO:0007669"/>
    <property type="project" value="TreeGrafter"/>
</dbReference>
<dbReference type="InterPro" id="IPR000488">
    <property type="entry name" value="Death_dom"/>
</dbReference>
<keyword evidence="10 16" id="KW-1015">Disulfide bond</keyword>
<organism evidence="21 22">
    <name type="scientific">Seriola lalandi dorsalis</name>
    <dbReference type="NCBI Taxonomy" id="1841481"/>
    <lineage>
        <taxon>Eukaryota</taxon>
        <taxon>Metazoa</taxon>
        <taxon>Chordata</taxon>
        <taxon>Craniata</taxon>
        <taxon>Vertebrata</taxon>
        <taxon>Euteleostomi</taxon>
        <taxon>Actinopterygii</taxon>
        <taxon>Neopterygii</taxon>
        <taxon>Teleostei</taxon>
        <taxon>Neoteleostei</taxon>
        <taxon>Acanthomorphata</taxon>
        <taxon>Carangaria</taxon>
        <taxon>Carangiformes</taxon>
        <taxon>Carangidae</taxon>
        <taxon>Seriola</taxon>
    </lineage>
</organism>
<comment type="subcellular location">
    <subcellularLocation>
        <location evidence="1">Cell membrane</location>
        <topology evidence="1">Single-pass type I membrane protein</topology>
    </subcellularLocation>
    <subcellularLocation>
        <location evidence="2">Membrane raft</location>
    </subcellularLocation>
</comment>
<feature type="domain" description="TNFR-Cys" evidence="20">
    <location>
        <begin position="87"/>
        <end position="130"/>
    </location>
</feature>
<evidence type="ECO:0000256" key="16">
    <source>
        <dbReference type="PROSITE-ProRule" id="PRU00206"/>
    </source>
</evidence>
<dbReference type="GO" id="GO:0005516">
    <property type="term" value="F:calmodulin binding"/>
    <property type="evidence" value="ECO:0007669"/>
    <property type="project" value="UniProtKB-KW"/>
</dbReference>
<evidence type="ECO:0000256" key="9">
    <source>
        <dbReference type="ARBA" id="ARBA00023139"/>
    </source>
</evidence>
<keyword evidence="8" id="KW-0112">Calmodulin-binding</keyword>
<dbReference type="SUPFAM" id="SSF47986">
    <property type="entry name" value="DEATH domain"/>
    <property type="match status" value="1"/>
</dbReference>
<dbReference type="GeneID" id="111670053"/>
<evidence type="ECO:0000256" key="4">
    <source>
        <dbReference type="ARBA" id="ARBA00022475"/>
    </source>
</evidence>
<dbReference type="Gene3D" id="1.10.533.10">
    <property type="entry name" value="Death Domain, Fas"/>
    <property type="match status" value="1"/>
</dbReference>
<comment type="caution">
    <text evidence="16">Lacks conserved residue(s) required for the propagation of feature annotation.</text>
</comment>
<evidence type="ECO:0000256" key="3">
    <source>
        <dbReference type="ARBA" id="ARBA00015761"/>
    </source>
</evidence>
<dbReference type="Pfam" id="PF00531">
    <property type="entry name" value="Death"/>
    <property type="match status" value="1"/>
</dbReference>
<keyword evidence="17" id="KW-0472">Membrane</keyword>
<dbReference type="Ensembl" id="ENSSLDT00000034123.1">
    <property type="protein sequence ID" value="ENSSLDP00000033196.1"/>
    <property type="gene ID" value="ENSSLDG00000025415.1"/>
</dbReference>
<dbReference type="GeneTree" id="ENSGT00950000183126"/>
<keyword evidence="5" id="KW-0053">Apoptosis</keyword>
<evidence type="ECO:0000256" key="10">
    <source>
        <dbReference type="ARBA" id="ARBA00023157"/>
    </source>
</evidence>
<dbReference type="GO" id="GO:0097527">
    <property type="term" value="P:necroptotic signaling pathway"/>
    <property type="evidence" value="ECO:0007669"/>
    <property type="project" value="TreeGrafter"/>
</dbReference>
<dbReference type="STRING" id="1841481.ENSSLDP00000033196"/>
<evidence type="ECO:0000256" key="13">
    <source>
        <dbReference type="ARBA" id="ARBA00030181"/>
    </source>
</evidence>
<keyword evidence="22" id="KW-1185">Reference proteome</keyword>
<dbReference type="PROSITE" id="PS50050">
    <property type="entry name" value="TNFR_NGFR_2"/>
    <property type="match status" value="2"/>
</dbReference>
<dbReference type="PANTHER" id="PTHR46874:SF1">
    <property type="entry name" value="TUMOR NECROSIS FACTOR RECEPTOR SUPERFAMILY MEMBER 6"/>
    <property type="match status" value="1"/>
</dbReference>
<feature type="repeat" description="TNFR-Cys" evidence="16">
    <location>
        <begin position="131"/>
        <end position="169"/>
    </location>
</feature>
<dbReference type="PROSITE" id="PS50017">
    <property type="entry name" value="DEATH_DOMAIN"/>
    <property type="match status" value="1"/>
</dbReference>
<feature type="transmembrane region" description="Helical" evidence="17">
    <location>
        <begin position="178"/>
        <end position="203"/>
    </location>
</feature>
<keyword evidence="6 18" id="KW-0732">Signal</keyword>
<dbReference type="PANTHER" id="PTHR46874">
    <property type="entry name" value="TUMOR NECROSIS FACTOR RECEPTOR SUPERFAMILY MEMBER 6"/>
    <property type="match status" value="1"/>
</dbReference>
<dbReference type="SUPFAM" id="SSF57586">
    <property type="entry name" value="TNF receptor-like"/>
    <property type="match status" value="2"/>
</dbReference>
<dbReference type="PRINTS" id="PR01680">
    <property type="entry name" value="TNFACTORR6"/>
</dbReference>
<dbReference type="GO" id="GO:0006955">
    <property type="term" value="P:immune response"/>
    <property type="evidence" value="ECO:0007669"/>
    <property type="project" value="InterPro"/>
</dbReference>
<dbReference type="SMR" id="A0A3B4YYG3"/>
<evidence type="ECO:0000256" key="7">
    <source>
        <dbReference type="ARBA" id="ARBA00022737"/>
    </source>
</evidence>
<evidence type="ECO:0000256" key="6">
    <source>
        <dbReference type="ARBA" id="ARBA00022729"/>
    </source>
</evidence>
<evidence type="ECO:0000256" key="15">
    <source>
        <dbReference type="ARBA" id="ARBA00032502"/>
    </source>
</evidence>
<evidence type="ECO:0000256" key="12">
    <source>
        <dbReference type="ARBA" id="ARBA00023288"/>
    </source>
</evidence>
<keyword evidence="11" id="KW-0325">Glycoprotein</keyword>
<dbReference type="GO" id="GO:0005031">
    <property type="term" value="F:tumor necrosis factor receptor activity"/>
    <property type="evidence" value="ECO:0007669"/>
    <property type="project" value="TreeGrafter"/>
</dbReference>
<protein>
    <recommendedName>
        <fullName evidence="3">Tumor necrosis factor receptor superfamily member 6</fullName>
    </recommendedName>
    <alternativeName>
        <fullName evidence="14">Apo-1 antigen</fullName>
    </alternativeName>
    <alternativeName>
        <fullName evidence="15">Apoptosis-mediating surface antigen FAS</fullName>
    </alternativeName>
    <alternativeName>
        <fullName evidence="13">FASLG receptor</fullName>
    </alternativeName>
</protein>
<sequence length="321" mass="35335">MASGSNKFSNKYITLSLLFLALEYSSASSLTKDGIAQHRVKLVRNRRQSNCQDGEYEHEGIFCCLCATGQRLVSHCTKNGSHGECKNCENGMFSSHPNFQEKCELCTSCDHTSANLKVKEPCTPAQDAICMCKEGHYCNTDDCRLCQPCAKCADEGIKEACTSTSNTVCNVKTDGSNIGMIAGIIVLIFFIFIAGAVGALFVWQKRKLRGTPGDASTGGGPPNDEEMQFFNVPDIEPHLPDIAEVLGWRDMKDVASRSGILQTAIEACERNHPLDCEEQTKQLLRIWVEKHGSRSPVKLIEILKSSGKRNKAEKVMKIFGL</sequence>
<evidence type="ECO:0000256" key="1">
    <source>
        <dbReference type="ARBA" id="ARBA00004251"/>
    </source>
</evidence>